<dbReference type="AlphaFoldDB" id="A0A6J7FFX4"/>
<feature type="domain" description="Potassium channel" evidence="2">
    <location>
        <begin position="177"/>
        <end position="229"/>
    </location>
</feature>
<dbReference type="InterPro" id="IPR013099">
    <property type="entry name" value="K_chnl_dom"/>
</dbReference>
<reference evidence="3" key="1">
    <citation type="submission" date="2020-05" db="EMBL/GenBank/DDBJ databases">
        <authorList>
            <person name="Chiriac C."/>
            <person name="Salcher M."/>
            <person name="Ghai R."/>
            <person name="Kavagutti S V."/>
        </authorList>
    </citation>
    <scope>NUCLEOTIDE SEQUENCE</scope>
</reference>
<accession>A0A6J7FFX4</accession>
<organism evidence="3">
    <name type="scientific">freshwater metagenome</name>
    <dbReference type="NCBI Taxonomy" id="449393"/>
    <lineage>
        <taxon>unclassified sequences</taxon>
        <taxon>metagenomes</taxon>
        <taxon>ecological metagenomes</taxon>
    </lineage>
</organism>
<feature type="transmembrane region" description="Helical" evidence="1">
    <location>
        <begin position="108"/>
        <end position="128"/>
    </location>
</feature>
<dbReference type="Pfam" id="PF07885">
    <property type="entry name" value="Ion_trans_2"/>
    <property type="match status" value="1"/>
</dbReference>
<protein>
    <submittedName>
        <fullName evidence="3">Unannotated protein</fullName>
    </submittedName>
</protein>
<keyword evidence="1" id="KW-0812">Transmembrane</keyword>
<dbReference type="SUPFAM" id="SSF81324">
    <property type="entry name" value="Voltage-gated potassium channels"/>
    <property type="match status" value="1"/>
</dbReference>
<proteinExistence type="predicted"/>
<feature type="transmembrane region" description="Helical" evidence="1">
    <location>
        <begin position="140"/>
        <end position="161"/>
    </location>
</feature>
<keyword evidence="1" id="KW-1133">Transmembrane helix</keyword>
<evidence type="ECO:0000313" key="3">
    <source>
        <dbReference type="EMBL" id="CAB4894101.1"/>
    </source>
</evidence>
<keyword evidence="1" id="KW-0472">Membrane</keyword>
<gene>
    <name evidence="3" type="ORF">UFOPK3495_00584</name>
</gene>
<feature type="transmembrane region" description="Helical" evidence="1">
    <location>
        <begin position="79"/>
        <end position="102"/>
    </location>
</feature>
<feature type="transmembrane region" description="Helical" evidence="1">
    <location>
        <begin position="47"/>
        <end position="67"/>
    </location>
</feature>
<sequence>MKIKGKEILVFDGKSRYLDRFGWVLTLTVGSIILLSLVNVYQPEQSIGARSLSMLATLTVGLTLMLALRAAGLARRWQLPIDISISLMVVGTAILVFTGSFIKADPTAQVTAPSVVVLYAALAPVVIIRRLVQHRQVTRGTLFGAVAAYLLIPITYFYAFISTNDLQGDLFFGAPQDSPAYMYFSLTTLTTIGYGDLTSESNIGHLLSTSEAIVGQIYLVSFVAMLVGLFAQQWQQSRAS</sequence>
<feature type="transmembrane region" description="Helical" evidence="1">
    <location>
        <begin position="21"/>
        <end position="41"/>
    </location>
</feature>
<evidence type="ECO:0000256" key="1">
    <source>
        <dbReference type="SAM" id="Phobius"/>
    </source>
</evidence>
<evidence type="ECO:0000259" key="2">
    <source>
        <dbReference type="Pfam" id="PF07885"/>
    </source>
</evidence>
<name>A0A6J7FFX4_9ZZZZ</name>
<dbReference type="EMBL" id="CAFBMC010000021">
    <property type="protein sequence ID" value="CAB4894101.1"/>
    <property type="molecule type" value="Genomic_DNA"/>
</dbReference>
<feature type="transmembrane region" description="Helical" evidence="1">
    <location>
        <begin position="213"/>
        <end position="231"/>
    </location>
</feature>
<dbReference type="Gene3D" id="1.10.287.70">
    <property type="match status" value="1"/>
</dbReference>